<name>A0A1M5HHP9_9FLAO</name>
<dbReference type="AlphaFoldDB" id="A0A1M5HHP9"/>
<keyword evidence="2" id="KW-1185">Reference proteome</keyword>
<organism evidence="1 2">
    <name type="scientific">Arenibacter palladensis</name>
    <dbReference type="NCBI Taxonomy" id="237373"/>
    <lineage>
        <taxon>Bacteria</taxon>
        <taxon>Pseudomonadati</taxon>
        <taxon>Bacteroidota</taxon>
        <taxon>Flavobacteriia</taxon>
        <taxon>Flavobacteriales</taxon>
        <taxon>Flavobacteriaceae</taxon>
        <taxon>Arenibacter</taxon>
    </lineage>
</organism>
<evidence type="ECO:0000313" key="2">
    <source>
        <dbReference type="Proteomes" id="UP000184406"/>
    </source>
</evidence>
<gene>
    <name evidence="1" type="ORF">SAMN03080594_1157</name>
</gene>
<reference evidence="2" key="1">
    <citation type="submission" date="2016-11" db="EMBL/GenBank/DDBJ databases">
        <authorList>
            <person name="Varghese N."/>
            <person name="Submissions S."/>
        </authorList>
    </citation>
    <scope>NUCLEOTIDE SEQUENCE [LARGE SCALE GENOMIC DNA]</scope>
    <source>
        <strain evidence="2">DSM 17539</strain>
    </source>
</reference>
<evidence type="ECO:0000313" key="1">
    <source>
        <dbReference type="EMBL" id="SHG15465.1"/>
    </source>
</evidence>
<dbReference type="EMBL" id="FQUX01000015">
    <property type="protein sequence ID" value="SHG15465.1"/>
    <property type="molecule type" value="Genomic_DNA"/>
</dbReference>
<accession>A0A1M5HHP9</accession>
<protein>
    <submittedName>
        <fullName evidence="1">Uncharacterized protein</fullName>
    </submittedName>
</protein>
<sequence>MKKIDDLFNMQRASLNMNNDLKFNIVWIVDNSL</sequence>
<proteinExistence type="predicted"/>
<dbReference type="Proteomes" id="UP000184406">
    <property type="component" value="Unassembled WGS sequence"/>
</dbReference>